<name>G4Q9A4_ACIIR</name>
<evidence type="ECO:0000313" key="1">
    <source>
        <dbReference type="EMBL" id="AEQ22606.1"/>
    </source>
</evidence>
<protein>
    <submittedName>
        <fullName evidence="1">Uncharacterized protein</fullName>
    </submittedName>
</protein>
<dbReference type="PATRIC" id="fig|568816.4.peg.1340"/>
<dbReference type="STRING" id="568816.Acin_1384"/>
<dbReference type="eggNOG" id="ENOG502ZK4W">
    <property type="taxonomic scope" value="Bacteria"/>
</dbReference>
<dbReference type="RefSeq" id="WP_014128619.1">
    <property type="nucleotide sequence ID" value="NC_016077.1"/>
</dbReference>
<dbReference type="AlphaFoldDB" id="G4Q9A4"/>
<dbReference type="Proteomes" id="UP000007093">
    <property type="component" value="Chromosome"/>
</dbReference>
<gene>
    <name evidence="1" type="ordered locus">Acin_1384</name>
</gene>
<proteinExistence type="predicted"/>
<accession>G4Q9A4</accession>
<keyword evidence="2" id="KW-1185">Reference proteome</keyword>
<dbReference type="EMBL" id="CP003058">
    <property type="protein sequence ID" value="AEQ22606.1"/>
    <property type="molecule type" value="Genomic_DNA"/>
</dbReference>
<reference evidence="1 2" key="1">
    <citation type="journal article" date="2011" name="J. Bacteriol.">
        <title>Complete genome sequence of Acidaminococcus intestini RYC-MR95, a Gram-negative bacterium from the phylum Firmicutes.</title>
        <authorList>
            <person name="D'Auria G."/>
            <person name="Galan J.C."/>
            <person name="Rodriguez-Alcayna M."/>
            <person name="Moya A."/>
            <person name="Baquero F."/>
            <person name="Latorre A."/>
        </authorList>
    </citation>
    <scope>NUCLEOTIDE SEQUENCE [LARGE SCALE GENOMIC DNA]</scope>
    <source>
        <strain evidence="1 2">RyC-MR95</strain>
    </source>
</reference>
<dbReference type="HOGENOM" id="CLU_203193_0_0_9"/>
<sequence length="49" mass="5663">MLKLLLAYIDAFGADFPIMKVKDRNEYEICRMIQECLETNTLYGGSSEK</sequence>
<dbReference type="InParanoid" id="G4Q9A4"/>
<evidence type="ECO:0000313" key="2">
    <source>
        <dbReference type="Proteomes" id="UP000007093"/>
    </source>
</evidence>
<dbReference type="KEGG" id="ain:Acin_1384"/>
<organism evidence="1 2">
    <name type="scientific">Acidaminococcus intestini (strain RyC-MR95)</name>
    <dbReference type="NCBI Taxonomy" id="568816"/>
    <lineage>
        <taxon>Bacteria</taxon>
        <taxon>Bacillati</taxon>
        <taxon>Bacillota</taxon>
        <taxon>Negativicutes</taxon>
        <taxon>Acidaminococcales</taxon>
        <taxon>Acidaminococcaceae</taxon>
        <taxon>Acidaminococcus</taxon>
    </lineage>
</organism>